<dbReference type="EMBL" id="CADCVW010000039">
    <property type="protein sequence ID" value="CAA9493459.1"/>
    <property type="molecule type" value="Genomic_DNA"/>
</dbReference>
<comment type="similarity">
    <text evidence="2 9">Belongs to the binding-protein-dependent transport system permease family. CysTW subfamily.</text>
</comment>
<feature type="domain" description="ABC transmembrane type-1" evidence="10">
    <location>
        <begin position="219"/>
        <end position="426"/>
    </location>
</feature>
<dbReference type="InterPro" id="IPR005672">
    <property type="entry name" value="Phosphate_PstA"/>
</dbReference>
<evidence type="ECO:0000256" key="8">
    <source>
        <dbReference type="ARBA" id="ARBA00023136"/>
    </source>
</evidence>
<dbReference type="GO" id="GO:0005886">
    <property type="term" value="C:plasma membrane"/>
    <property type="evidence" value="ECO:0007669"/>
    <property type="project" value="UniProtKB-SubCell"/>
</dbReference>
<evidence type="ECO:0000256" key="2">
    <source>
        <dbReference type="ARBA" id="ARBA00007069"/>
    </source>
</evidence>
<evidence type="ECO:0000259" key="10">
    <source>
        <dbReference type="PROSITE" id="PS50928"/>
    </source>
</evidence>
<proteinExistence type="inferred from homology"/>
<gene>
    <name evidence="11" type="ORF">AVDCRST_MAG39-985</name>
</gene>
<dbReference type="Pfam" id="PF00528">
    <property type="entry name" value="BPD_transp_1"/>
    <property type="match status" value="1"/>
</dbReference>
<evidence type="ECO:0000256" key="6">
    <source>
        <dbReference type="ARBA" id="ARBA00022692"/>
    </source>
</evidence>
<evidence type="ECO:0000256" key="1">
    <source>
        <dbReference type="ARBA" id="ARBA00004651"/>
    </source>
</evidence>
<reference evidence="11" key="1">
    <citation type="submission" date="2020-02" db="EMBL/GenBank/DDBJ databases">
        <authorList>
            <person name="Meier V. D."/>
        </authorList>
    </citation>
    <scope>NUCLEOTIDE SEQUENCE</scope>
    <source>
        <strain evidence="11">AVDCRST_MAG39</strain>
    </source>
</reference>
<dbReference type="PROSITE" id="PS50928">
    <property type="entry name" value="ABC_TM1"/>
    <property type="match status" value="1"/>
</dbReference>
<feature type="transmembrane region" description="Helical" evidence="9">
    <location>
        <begin position="264"/>
        <end position="284"/>
    </location>
</feature>
<dbReference type="SUPFAM" id="SSF161098">
    <property type="entry name" value="MetI-like"/>
    <property type="match status" value="1"/>
</dbReference>
<feature type="transmembrane region" description="Helical" evidence="9">
    <location>
        <begin position="290"/>
        <end position="314"/>
    </location>
</feature>
<dbReference type="AlphaFoldDB" id="A0A6J4SJL2"/>
<evidence type="ECO:0000256" key="5">
    <source>
        <dbReference type="ARBA" id="ARBA00022475"/>
    </source>
</evidence>
<dbReference type="InterPro" id="IPR024573">
    <property type="entry name" value="DUF3333"/>
</dbReference>
<feature type="transmembrane region" description="Helical" evidence="9">
    <location>
        <begin position="223"/>
        <end position="244"/>
    </location>
</feature>
<evidence type="ECO:0000256" key="7">
    <source>
        <dbReference type="ARBA" id="ARBA00022989"/>
    </source>
</evidence>
<comment type="subcellular location">
    <subcellularLocation>
        <location evidence="9">Cell inner membrane</location>
        <topology evidence="9">Multi-pass membrane protein</topology>
    </subcellularLocation>
    <subcellularLocation>
        <location evidence="1">Cell membrane</location>
        <topology evidence="1">Multi-pass membrane protein</topology>
    </subcellularLocation>
</comment>
<dbReference type="NCBIfam" id="TIGR00974">
    <property type="entry name" value="3a0107s02c"/>
    <property type="match status" value="1"/>
</dbReference>
<feature type="transmembrane region" description="Helical" evidence="9">
    <location>
        <begin position="335"/>
        <end position="357"/>
    </location>
</feature>
<dbReference type="Gene3D" id="1.10.3720.10">
    <property type="entry name" value="MetI-like"/>
    <property type="match status" value="1"/>
</dbReference>
<evidence type="ECO:0000256" key="9">
    <source>
        <dbReference type="RuleBase" id="RU363043"/>
    </source>
</evidence>
<sequence>MSELNASLVPQLPIVGVDAHEPVARKPTDWRTGSMQGRIRRRYAAERRFRLIGAGAVVLAAAFLAFLLVTMFANGLRGFTRTEVALDIDFPRSTLIVDQTAVQRFGEQGLAGADLQGVVAAAANARLGPGGAALLSDGAWVEVRRAILEDPAILSGVHRFELPAAAAIDVAAKGDGAADAEVQVARLRERGLLSTGFNGQFLTGADATDPTAVGIWGAFKGSLLTMLVTLALAFPIGVLSAVYLEEYAPRNRWTDIIEVSINNLAAVPSIIFGLLGLAIFLNVMNLPRSAPIVGGLTLALMTMPVIVIAGRNAIKAVPPSIRDAALGVGASPVQVVFHHVLPLALPGILTGTIIGMARALGETAPLLMIGMRAFISSPPEGLTQPATVLPVQIFLWSDEVSRGFVEKTSAAIIVLLVFLLAMNGIAIYLRNRFEKRW</sequence>
<name>A0A6J4SJL2_9SPHN</name>
<dbReference type="GO" id="GO:0035435">
    <property type="term" value="P:phosphate ion transmembrane transport"/>
    <property type="evidence" value="ECO:0007669"/>
    <property type="project" value="InterPro"/>
</dbReference>
<keyword evidence="7 9" id="KW-1133">Transmembrane helix</keyword>
<evidence type="ECO:0000256" key="3">
    <source>
        <dbReference type="ARBA" id="ARBA00016864"/>
    </source>
</evidence>
<protein>
    <recommendedName>
        <fullName evidence="3 9">Phosphate transport system permease protein PstA</fullName>
    </recommendedName>
</protein>
<organism evidence="11">
    <name type="scientific">uncultured Sphingomonadaceae bacterium</name>
    <dbReference type="NCBI Taxonomy" id="169976"/>
    <lineage>
        <taxon>Bacteria</taxon>
        <taxon>Pseudomonadati</taxon>
        <taxon>Pseudomonadota</taxon>
        <taxon>Alphaproteobacteria</taxon>
        <taxon>Sphingomonadales</taxon>
        <taxon>Sphingomonadaceae</taxon>
        <taxon>environmental samples</taxon>
    </lineage>
</organism>
<accession>A0A6J4SJL2</accession>
<feature type="transmembrane region" description="Helical" evidence="9">
    <location>
        <begin position="410"/>
        <end position="429"/>
    </location>
</feature>
<dbReference type="PANTHER" id="PTHR43470:SF5">
    <property type="entry name" value="PHOSPHATE TRANSPORT SYSTEM PERMEASE PROTEIN PSTA"/>
    <property type="match status" value="1"/>
</dbReference>
<dbReference type="PANTHER" id="PTHR43470">
    <property type="entry name" value="PHOSPHATE TRANSPORT SYSTEM PERMEASE PROTEIN PSTA-RELATED"/>
    <property type="match status" value="1"/>
</dbReference>
<dbReference type="GO" id="GO:0005315">
    <property type="term" value="F:phosphate transmembrane transporter activity"/>
    <property type="evidence" value="ECO:0007669"/>
    <property type="project" value="InterPro"/>
</dbReference>
<evidence type="ECO:0000256" key="4">
    <source>
        <dbReference type="ARBA" id="ARBA00022448"/>
    </source>
</evidence>
<keyword evidence="8 9" id="KW-0472">Membrane</keyword>
<feature type="transmembrane region" description="Helical" evidence="9">
    <location>
        <begin position="49"/>
        <end position="73"/>
    </location>
</feature>
<keyword evidence="6 9" id="KW-0812">Transmembrane</keyword>
<keyword evidence="5 9" id="KW-1003">Cell membrane</keyword>
<evidence type="ECO:0000313" key="11">
    <source>
        <dbReference type="EMBL" id="CAA9493459.1"/>
    </source>
</evidence>
<dbReference type="CDD" id="cd06261">
    <property type="entry name" value="TM_PBP2"/>
    <property type="match status" value="1"/>
</dbReference>
<dbReference type="InterPro" id="IPR035906">
    <property type="entry name" value="MetI-like_sf"/>
</dbReference>
<dbReference type="Pfam" id="PF11812">
    <property type="entry name" value="DUF3333"/>
    <property type="match status" value="1"/>
</dbReference>
<dbReference type="InterPro" id="IPR000515">
    <property type="entry name" value="MetI-like"/>
</dbReference>
<keyword evidence="4" id="KW-0813">Transport</keyword>